<keyword evidence="3" id="KW-1185">Reference proteome</keyword>
<dbReference type="RefSeq" id="WP_167475222.1">
    <property type="nucleotide sequence ID" value="NZ_CP046172.1"/>
</dbReference>
<feature type="transmembrane region" description="Helical" evidence="1">
    <location>
        <begin position="80"/>
        <end position="99"/>
    </location>
</feature>
<organism evidence="2 3">
    <name type="scientific">Nocardia arthritidis</name>
    <dbReference type="NCBI Taxonomy" id="228602"/>
    <lineage>
        <taxon>Bacteria</taxon>
        <taxon>Bacillati</taxon>
        <taxon>Actinomycetota</taxon>
        <taxon>Actinomycetes</taxon>
        <taxon>Mycobacteriales</taxon>
        <taxon>Nocardiaceae</taxon>
        <taxon>Nocardia</taxon>
    </lineage>
</organism>
<dbReference type="KEGG" id="nah:F5544_23450"/>
<evidence type="ECO:0000256" key="1">
    <source>
        <dbReference type="SAM" id="Phobius"/>
    </source>
</evidence>
<proteinExistence type="predicted"/>
<name>A0A6G9YH30_9NOCA</name>
<evidence type="ECO:0000313" key="2">
    <source>
        <dbReference type="EMBL" id="QIS12549.1"/>
    </source>
</evidence>
<dbReference type="EMBL" id="CP046172">
    <property type="protein sequence ID" value="QIS12549.1"/>
    <property type="molecule type" value="Genomic_DNA"/>
</dbReference>
<dbReference type="AlphaFoldDB" id="A0A6G9YH30"/>
<reference evidence="2 3" key="1">
    <citation type="journal article" date="2019" name="ACS Chem. Biol.">
        <title>Identification and Mobilization of a Cryptic Antibiotic Biosynthesis Gene Locus from a Human-Pathogenic Nocardia Isolate.</title>
        <authorList>
            <person name="Herisse M."/>
            <person name="Ishida K."/>
            <person name="Porter J.L."/>
            <person name="Howden B."/>
            <person name="Hertweck C."/>
            <person name="Stinear T.P."/>
            <person name="Pidot S.J."/>
        </authorList>
    </citation>
    <scope>NUCLEOTIDE SEQUENCE [LARGE SCALE GENOMIC DNA]</scope>
    <source>
        <strain evidence="2 3">AUSMDU00012717</strain>
    </source>
</reference>
<accession>A0A6G9YH30</accession>
<gene>
    <name evidence="2" type="ORF">F5544_23450</name>
</gene>
<protein>
    <submittedName>
        <fullName evidence="2">Uncharacterized protein</fullName>
    </submittedName>
</protein>
<sequence length="194" mass="21228">MDEYTPRRRGDGVITDCDEGSKRIGGLAYRTGETMAHSRWRERSPPGGGISRNRSFRLSIFSGQFLPENQGKEISMFRTIIAAAAVPAATAALMFFPAMTSGATAQDTSTVKLQADPKDDHGDCNQTWVDGRKGRGRGCWAPPNYYVYLGADCGFPAGEAYSWKIRDTSGQDLWTDDCGFGHDAQDVHVNHDVA</sequence>
<evidence type="ECO:0000313" key="3">
    <source>
        <dbReference type="Proteomes" id="UP000503540"/>
    </source>
</evidence>
<keyword evidence="1" id="KW-0472">Membrane</keyword>
<keyword evidence="1" id="KW-1133">Transmembrane helix</keyword>
<keyword evidence="1" id="KW-0812">Transmembrane</keyword>
<dbReference type="Proteomes" id="UP000503540">
    <property type="component" value="Chromosome"/>
</dbReference>